<evidence type="ECO:0000313" key="2">
    <source>
        <dbReference type="EMBL" id="THU89035.1"/>
    </source>
</evidence>
<gene>
    <name evidence="1" type="ORF">K435DRAFT_615364</name>
    <name evidence="2" type="ORF">K435DRAFT_620416</name>
</gene>
<reference evidence="2 3" key="1">
    <citation type="journal article" date="2019" name="Nat. Ecol. Evol.">
        <title>Megaphylogeny resolves global patterns of mushroom evolution.</title>
        <authorList>
            <person name="Varga T."/>
            <person name="Krizsan K."/>
            <person name="Foldi C."/>
            <person name="Dima B."/>
            <person name="Sanchez-Garcia M."/>
            <person name="Sanchez-Ramirez S."/>
            <person name="Szollosi G.J."/>
            <person name="Szarkandi J.G."/>
            <person name="Papp V."/>
            <person name="Albert L."/>
            <person name="Andreopoulos W."/>
            <person name="Angelini C."/>
            <person name="Antonin V."/>
            <person name="Barry K.W."/>
            <person name="Bougher N.L."/>
            <person name="Buchanan P."/>
            <person name="Buyck B."/>
            <person name="Bense V."/>
            <person name="Catcheside P."/>
            <person name="Chovatia M."/>
            <person name="Cooper J."/>
            <person name="Damon W."/>
            <person name="Desjardin D."/>
            <person name="Finy P."/>
            <person name="Geml J."/>
            <person name="Haridas S."/>
            <person name="Hughes K."/>
            <person name="Justo A."/>
            <person name="Karasinski D."/>
            <person name="Kautmanova I."/>
            <person name="Kiss B."/>
            <person name="Kocsube S."/>
            <person name="Kotiranta H."/>
            <person name="LaButti K.M."/>
            <person name="Lechner B.E."/>
            <person name="Liimatainen K."/>
            <person name="Lipzen A."/>
            <person name="Lukacs Z."/>
            <person name="Mihaltcheva S."/>
            <person name="Morgado L.N."/>
            <person name="Niskanen T."/>
            <person name="Noordeloos M.E."/>
            <person name="Ohm R.A."/>
            <person name="Ortiz-Santana B."/>
            <person name="Ovrebo C."/>
            <person name="Racz N."/>
            <person name="Riley R."/>
            <person name="Savchenko A."/>
            <person name="Shiryaev A."/>
            <person name="Soop K."/>
            <person name="Spirin V."/>
            <person name="Szebenyi C."/>
            <person name="Tomsovsky M."/>
            <person name="Tulloss R.E."/>
            <person name="Uehling J."/>
            <person name="Grigoriev I.V."/>
            <person name="Vagvolgyi C."/>
            <person name="Papp T."/>
            <person name="Martin F.M."/>
            <person name="Miettinen O."/>
            <person name="Hibbett D.S."/>
            <person name="Nagy L.G."/>
        </authorList>
    </citation>
    <scope>NUCLEOTIDE SEQUENCE [LARGE SCALE GENOMIC DNA]</scope>
    <source>
        <strain evidence="2 3">CBS 962.96</strain>
    </source>
</reference>
<proteinExistence type="predicted"/>
<dbReference type="EMBL" id="ML179385">
    <property type="protein sequence ID" value="THU89035.1"/>
    <property type="molecule type" value="Genomic_DNA"/>
</dbReference>
<dbReference type="AlphaFoldDB" id="A0A4V4HDY5"/>
<organism evidence="2 3">
    <name type="scientific">Dendrothele bispora (strain CBS 962.96)</name>
    <dbReference type="NCBI Taxonomy" id="1314807"/>
    <lineage>
        <taxon>Eukaryota</taxon>
        <taxon>Fungi</taxon>
        <taxon>Dikarya</taxon>
        <taxon>Basidiomycota</taxon>
        <taxon>Agaricomycotina</taxon>
        <taxon>Agaricomycetes</taxon>
        <taxon>Agaricomycetidae</taxon>
        <taxon>Agaricales</taxon>
        <taxon>Agaricales incertae sedis</taxon>
        <taxon>Dendrothele</taxon>
    </lineage>
</organism>
<feature type="non-terminal residue" evidence="2">
    <location>
        <position position="1"/>
    </location>
</feature>
<dbReference type="OrthoDB" id="2634326at2759"/>
<dbReference type="Proteomes" id="UP000297245">
    <property type="component" value="Unassembled WGS sequence"/>
</dbReference>
<name>A0A4V4HDY5_DENBC</name>
<protein>
    <submittedName>
        <fullName evidence="2">Uncharacterized protein</fullName>
    </submittedName>
</protein>
<dbReference type="EMBL" id="ML179629">
    <property type="protein sequence ID" value="THU84002.1"/>
    <property type="molecule type" value="Genomic_DNA"/>
</dbReference>
<evidence type="ECO:0000313" key="3">
    <source>
        <dbReference type="Proteomes" id="UP000297245"/>
    </source>
</evidence>
<feature type="non-terminal residue" evidence="2">
    <location>
        <position position="105"/>
    </location>
</feature>
<keyword evidence="3" id="KW-1185">Reference proteome</keyword>
<evidence type="ECO:0000313" key="1">
    <source>
        <dbReference type="EMBL" id="THU84002.1"/>
    </source>
</evidence>
<accession>A0A4V4HDY5</accession>
<sequence>LPLLDEFNTTITVCMNRLSSVSSPLPSHVRGLVELQRASLYSLALLDYTEIFQPNMTKQDGSKIPKPTHRIGAFVWNDEDALSLSSAGLPVYLIRLLSDFDRQNI</sequence>